<dbReference type="GeneID" id="18911441"/>
<dbReference type="EMBL" id="JH930477">
    <property type="protein sequence ID" value="EKM50971.1"/>
    <property type="molecule type" value="Genomic_DNA"/>
</dbReference>
<protein>
    <submittedName>
        <fullName evidence="1">Uncharacterized protein</fullName>
    </submittedName>
</protein>
<evidence type="ECO:0000313" key="1">
    <source>
        <dbReference type="EMBL" id="EKM50971.1"/>
    </source>
</evidence>
<dbReference type="KEGG" id="pco:PHACADRAFT_199798"/>
<dbReference type="InParanoid" id="K5UMP6"/>
<dbReference type="Proteomes" id="UP000008370">
    <property type="component" value="Unassembled WGS sequence"/>
</dbReference>
<gene>
    <name evidence="1" type="ORF">PHACADRAFT_199798</name>
</gene>
<evidence type="ECO:0000313" key="2">
    <source>
        <dbReference type="Proteomes" id="UP000008370"/>
    </source>
</evidence>
<sequence length="250" mass="27367">MWSHGYDKLQYSEFSTELSLARRTFLTRLLVGVVVTDTVTCVAVKFAAMFPNHVEGLVIDGVADAEDHYSGLWSRSLLVTDLALRMILDACVALGPLRCAPTDKVHARFTAIFNGFKEQSLLVYDNKAEGALHAAPLTTRWHDDWESKLPSMDLLHALAQVEKGDELPLARLLGIAPVHAPFTRECSDSSRSLPDYITADAVFAIACADSGPARTVDTVEDLEEHFVCTAKAISEREAAEGKPGLSSFLF</sequence>
<accession>K5UMP6</accession>
<name>K5UMP6_PHACS</name>
<dbReference type="HOGENOM" id="CLU_1111707_0_0_1"/>
<dbReference type="AlphaFoldDB" id="K5UMP6"/>
<organism evidence="1 2">
    <name type="scientific">Phanerochaete carnosa (strain HHB-10118-sp)</name>
    <name type="common">White-rot fungus</name>
    <name type="synonym">Peniophora carnosa</name>
    <dbReference type="NCBI Taxonomy" id="650164"/>
    <lineage>
        <taxon>Eukaryota</taxon>
        <taxon>Fungi</taxon>
        <taxon>Dikarya</taxon>
        <taxon>Basidiomycota</taxon>
        <taxon>Agaricomycotina</taxon>
        <taxon>Agaricomycetes</taxon>
        <taxon>Polyporales</taxon>
        <taxon>Phanerochaetaceae</taxon>
        <taxon>Phanerochaete</taxon>
    </lineage>
</organism>
<dbReference type="RefSeq" id="XP_007400135.1">
    <property type="nucleotide sequence ID" value="XM_007400073.1"/>
</dbReference>
<proteinExistence type="predicted"/>
<reference evidence="1 2" key="1">
    <citation type="journal article" date="2012" name="BMC Genomics">
        <title>Comparative genomics of the white-rot fungi, Phanerochaete carnosa and P. chrysosporium, to elucidate the genetic basis of the distinct wood types they colonize.</title>
        <authorList>
            <person name="Suzuki H."/>
            <person name="MacDonald J."/>
            <person name="Syed K."/>
            <person name="Salamov A."/>
            <person name="Hori C."/>
            <person name="Aerts A."/>
            <person name="Henrissat B."/>
            <person name="Wiebenga A."/>
            <person name="vanKuyk P.A."/>
            <person name="Barry K."/>
            <person name="Lindquist E."/>
            <person name="LaButti K."/>
            <person name="Lapidus A."/>
            <person name="Lucas S."/>
            <person name="Coutinho P."/>
            <person name="Gong Y."/>
            <person name="Samejima M."/>
            <person name="Mahadevan R."/>
            <person name="Abou-Zaid M."/>
            <person name="de Vries R.P."/>
            <person name="Igarashi K."/>
            <person name="Yadav J.S."/>
            <person name="Grigoriev I.V."/>
            <person name="Master E.R."/>
        </authorList>
    </citation>
    <scope>NUCLEOTIDE SEQUENCE [LARGE SCALE GENOMIC DNA]</scope>
    <source>
        <strain evidence="1 2">HHB-10118-sp</strain>
    </source>
</reference>
<dbReference type="OrthoDB" id="425534at2759"/>
<keyword evidence="2" id="KW-1185">Reference proteome</keyword>